<organism evidence="8 9">
    <name type="scientific">Quillaja saponaria</name>
    <name type="common">Soap bark tree</name>
    <dbReference type="NCBI Taxonomy" id="32244"/>
    <lineage>
        <taxon>Eukaryota</taxon>
        <taxon>Viridiplantae</taxon>
        <taxon>Streptophyta</taxon>
        <taxon>Embryophyta</taxon>
        <taxon>Tracheophyta</taxon>
        <taxon>Spermatophyta</taxon>
        <taxon>Magnoliopsida</taxon>
        <taxon>eudicotyledons</taxon>
        <taxon>Gunneridae</taxon>
        <taxon>Pentapetalae</taxon>
        <taxon>rosids</taxon>
        <taxon>fabids</taxon>
        <taxon>Fabales</taxon>
        <taxon>Quillajaceae</taxon>
        <taxon>Quillaja</taxon>
    </lineage>
</organism>
<dbReference type="GO" id="GO:0005634">
    <property type="term" value="C:nucleus"/>
    <property type="evidence" value="ECO:0007669"/>
    <property type="project" value="TreeGrafter"/>
</dbReference>
<feature type="region of interest" description="Disordered" evidence="6">
    <location>
        <begin position="824"/>
        <end position="863"/>
    </location>
</feature>
<feature type="zinc finger region" description="C3H1-type" evidence="5">
    <location>
        <begin position="682"/>
        <end position="706"/>
    </location>
</feature>
<dbReference type="AlphaFoldDB" id="A0AAD7QD60"/>
<keyword evidence="4 5" id="KW-0862">Zinc</keyword>
<reference evidence="8" key="1">
    <citation type="journal article" date="2023" name="Science">
        <title>Elucidation of the pathway for biosynthesis of saponin adjuvants from the soapbark tree.</title>
        <authorList>
            <person name="Reed J."/>
            <person name="Orme A."/>
            <person name="El-Demerdash A."/>
            <person name="Owen C."/>
            <person name="Martin L.B.B."/>
            <person name="Misra R.C."/>
            <person name="Kikuchi S."/>
            <person name="Rejzek M."/>
            <person name="Martin A.C."/>
            <person name="Harkess A."/>
            <person name="Leebens-Mack J."/>
            <person name="Louveau T."/>
            <person name="Stephenson M.J."/>
            <person name="Osbourn A."/>
        </authorList>
    </citation>
    <scope>NUCLEOTIDE SEQUENCE</scope>
    <source>
        <strain evidence="8">S10</strain>
    </source>
</reference>
<feature type="region of interest" description="Disordered" evidence="6">
    <location>
        <begin position="1"/>
        <end position="21"/>
    </location>
</feature>
<evidence type="ECO:0000256" key="1">
    <source>
        <dbReference type="ARBA" id="ARBA00022723"/>
    </source>
</evidence>
<dbReference type="SUPFAM" id="SSF90229">
    <property type="entry name" value="CCCH zinc finger"/>
    <property type="match status" value="2"/>
</dbReference>
<feature type="zinc finger region" description="C3H1-type" evidence="5">
    <location>
        <begin position="707"/>
        <end position="735"/>
    </location>
</feature>
<comment type="caution">
    <text evidence="8">The sequence shown here is derived from an EMBL/GenBank/DDBJ whole genome shotgun (WGS) entry which is preliminary data.</text>
</comment>
<proteinExistence type="predicted"/>
<dbReference type="GO" id="GO:0045892">
    <property type="term" value="P:negative regulation of DNA-templated transcription"/>
    <property type="evidence" value="ECO:0007669"/>
    <property type="project" value="InterPro"/>
</dbReference>
<dbReference type="InterPro" id="IPR036855">
    <property type="entry name" value="Znf_CCCH_sf"/>
</dbReference>
<dbReference type="PANTHER" id="PTHR13119:SF12">
    <property type="entry name" value="PROTEIN SUPPRESSOR OF SABLE"/>
    <property type="match status" value="1"/>
</dbReference>
<evidence type="ECO:0000256" key="6">
    <source>
        <dbReference type="SAM" id="MobiDB-lite"/>
    </source>
</evidence>
<dbReference type="Gene3D" id="2.30.30.1190">
    <property type="match status" value="1"/>
</dbReference>
<dbReference type="PANTHER" id="PTHR13119">
    <property type="entry name" value="ZINC FINGER CCCH DOMAIN-CONTAINING PROTEI"/>
    <property type="match status" value="1"/>
</dbReference>
<keyword evidence="2" id="KW-0677">Repeat</keyword>
<evidence type="ECO:0000256" key="5">
    <source>
        <dbReference type="PROSITE-ProRule" id="PRU00723"/>
    </source>
</evidence>
<feature type="compositionally biased region" description="Basic residues" evidence="6">
    <location>
        <begin position="623"/>
        <end position="640"/>
    </location>
</feature>
<keyword evidence="9" id="KW-1185">Reference proteome</keyword>
<keyword evidence="1 5" id="KW-0479">Metal-binding</keyword>
<accession>A0AAD7QD60</accession>
<sequence>MEKSQLENPKPSESLIGFAPHRRSHLKSETYRSLVQILSHCYDDSEQPRASPIHVHTEELKVPGDGISTVRQTNGEKESHHAKLVGPDCMNPEESVSEKDKIVHGRFGGVDMQGRDYKDTLMVINDIDISAAQQTNGEKESHYAKLVGPVCMNLEESVSEKDKIVHGRFGGLDMQGSDYKDTLMVINGTDLILGEKEDDDSSRRHNMAIHESTEGMSSQDKGFGQEQKLIDEFDHILKGTEKLVFDYGFTTSNSGVDKNQGGLSEVELMANKKEHVDFQQSLSATRGQFQADKEQCIQQVSEGFLSSSNNYVPSEVSNHVENREEQIFLPKISELNIEHEKQQKEMVLLPSISTSYAMGSLPMTEDKELKETVFSFQKMPEAIDLSSDEDMISAVLNMSEYGGKGSSLLDSLLEAKHDVQHEDKQLEQMVGTSNAMNSSNHSIEDGVTEEGEISGDLRMDDESFDLFFNDALPLEENKVDEVKKRKNVIERTVFPLGVRNREKDSESTSFVANTLHNANNGGKVEPRGSDTNGLSCRFESAIPGKHIKSKEAGGISNILRPGTSKSEDIGNKEAVEFPAAFPCKQVHFSEEKAAGTSGIMSIVKEADVSRKKKRGPPSEEKKARKKQKERKKRAEKNRQLGVKRLKLQPVLKPKAVTYCRHYLKGRCHEGEKCKFSHDTVPLTKSKPCCHFARHSCMKGDDCPFDHQLSKYPCSNFVSRGSCSRGDNCMFSHKKSPKEDLNAVSNVCTPELKPSASPGSTNFNKHVNVSGSYTSQHNRFSGSVGSQPSENTQHDVADIIVKQPKFVPKGVSFFNVDRINSRKLNQGISTPRRSDGLHIGNQTDQSESGTAQSSREITLRTPPVAPKGINFLSFGKGTLGASSSKSPVSVNRDNGIKPSPLDNFGLPEQASLTPSRDDPVEVGSKRSQSVSQTMQYTNETLKKIQPVGSVEGMNLIVPVKAVIDESASHKYKSLPSGGGDIVHRPVQEVANAFDVSQTSTVISGRTPVSSFGSGQSSERLGSGYYGNTSKSAQKALLSTFAFASKYETDIKMKHSN</sequence>
<dbReference type="GO" id="GO:0008270">
    <property type="term" value="F:zinc ion binding"/>
    <property type="evidence" value="ECO:0007669"/>
    <property type="project" value="UniProtKB-KW"/>
</dbReference>
<feature type="region of interest" description="Disordered" evidence="6">
    <location>
        <begin position="879"/>
        <end position="932"/>
    </location>
</feature>
<feature type="compositionally biased region" description="Polar residues" evidence="6">
    <location>
        <begin position="839"/>
        <end position="855"/>
    </location>
</feature>
<feature type="zinc finger region" description="C3H1-type" evidence="5">
    <location>
        <begin position="653"/>
        <end position="680"/>
    </location>
</feature>
<dbReference type="KEGG" id="qsa:O6P43_002742"/>
<feature type="domain" description="C3H1-type" evidence="7">
    <location>
        <begin position="653"/>
        <end position="680"/>
    </location>
</feature>
<feature type="region of interest" description="Disordered" evidence="6">
    <location>
        <begin position="605"/>
        <end position="640"/>
    </location>
</feature>
<protein>
    <submittedName>
        <fullName evidence="8">Zinc finger CCCH domain-containing protein</fullName>
    </submittedName>
</protein>
<feature type="region of interest" description="Disordered" evidence="6">
    <location>
        <begin position="752"/>
        <end position="790"/>
    </location>
</feature>
<feature type="compositionally biased region" description="Polar residues" evidence="6">
    <location>
        <begin position="879"/>
        <end position="891"/>
    </location>
</feature>
<dbReference type="FunFam" id="2.30.30.1190:FF:000010">
    <property type="entry name" value="C3H-type transcription factor"/>
    <property type="match status" value="1"/>
</dbReference>
<dbReference type="PROSITE" id="PS50103">
    <property type="entry name" value="ZF_C3H1"/>
    <property type="match status" value="3"/>
</dbReference>
<evidence type="ECO:0000256" key="4">
    <source>
        <dbReference type="ARBA" id="ARBA00022833"/>
    </source>
</evidence>
<dbReference type="InterPro" id="IPR000571">
    <property type="entry name" value="Znf_CCCH"/>
</dbReference>
<evidence type="ECO:0000313" key="8">
    <source>
        <dbReference type="EMBL" id="KAJ7979332.1"/>
    </source>
</evidence>
<evidence type="ECO:0000256" key="3">
    <source>
        <dbReference type="ARBA" id="ARBA00022771"/>
    </source>
</evidence>
<dbReference type="EMBL" id="JARAOO010000002">
    <property type="protein sequence ID" value="KAJ7979332.1"/>
    <property type="molecule type" value="Genomic_DNA"/>
</dbReference>
<dbReference type="Gene3D" id="4.10.1000.10">
    <property type="entry name" value="Zinc finger, CCCH-type"/>
    <property type="match status" value="1"/>
</dbReference>
<dbReference type="SMART" id="SM00356">
    <property type="entry name" value="ZnF_C3H1"/>
    <property type="match status" value="3"/>
</dbReference>
<evidence type="ECO:0000256" key="2">
    <source>
        <dbReference type="ARBA" id="ARBA00022737"/>
    </source>
</evidence>
<dbReference type="InterPro" id="IPR045124">
    <property type="entry name" value="Su(sable)-like"/>
</dbReference>
<feature type="domain" description="C3H1-type" evidence="7">
    <location>
        <begin position="682"/>
        <end position="706"/>
    </location>
</feature>
<gene>
    <name evidence="8" type="ORF">O6P43_002742</name>
</gene>
<keyword evidence="3 5" id="KW-0863">Zinc-finger</keyword>
<feature type="compositionally biased region" description="Polar residues" evidence="6">
    <location>
        <begin position="756"/>
        <end position="790"/>
    </location>
</feature>
<evidence type="ECO:0000313" key="9">
    <source>
        <dbReference type="Proteomes" id="UP001163823"/>
    </source>
</evidence>
<dbReference type="Proteomes" id="UP001163823">
    <property type="component" value="Chromosome 2"/>
</dbReference>
<name>A0AAD7QD60_QUISA</name>
<evidence type="ECO:0000259" key="7">
    <source>
        <dbReference type="PROSITE" id="PS50103"/>
    </source>
</evidence>
<dbReference type="GO" id="GO:0003723">
    <property type="term" value="F:RNA binding"/>
    <property type="evidence" value="ECO:0007669"/>
    <property type="project" value="InterPro"/>
</dbReference>
<feature type="domain" description="C3H1-type" evidence="7">
    <location>
        <begin position="707"/>
        <end position="735"/>
    </location>
</feature>